<feature type="compositionally biased region" description="Low complexity" evidence="4">
    <location>
        <begin position="12"/>
        <end position="24"/>
    </location>
</feature>
<reference evidence="5 6" key="1">
    <citation type="journal article" date="2008" name="Nature">
        <title>The genome of the choanoflagellate Monosiga brevicollis and the origin of metazoans.</title>
        <authorList>
            <consortium name="JGI Sequencing"/>
            <person name="King N."/>
            <person name="Westbrook M.J."/>
            <person name="Young S.L."/>
            <person name="Kuo A."/>
            <person name="Abedin M."/>
            <person name="Chapman J."/>
            <person name="Fairclough S."/>
            <person name="Hellsten U."/>
            <person name="Isogai Y."/>
            <person name="Letunic I."/>
            <person name="Marr M."/>
            <person name="Pincus D."/>
            <person name="Putnam N."/>
            <person name="Rokas A."/>
            <person name="Wright K.J."/>
            <person name="Zuzow R."/>
            <person name="Dirks W."/>
            <person name="Good M."/>
            <person name="Goodstein D."/>
            <person name="Lemons D."/>
            <person name="Li W."/>
            <person name="Lyons J.B."/>
            <person name="Morris A."/>
            <person name="Nichols S."/>
            <person name="Richter D.J."/>
            <person name="Salamov A."/>
            <person name="Bork P."/>
            <person name="Lim W.A."/>
            <person name="Manning G."/>
            <person name="Miller W.T."/>
            <person name="McGinnis W."/>
            <person name="Shapiro H."/>
            <person name="Tjian R."/>
            <person name="Grigoriev I.V."/>
            <person name="Rokhsar D."/>
        </authorList>
    </citation>
    <scope>NUCLEOTIDE SEQUENCE [LARGE SCALE GENOMIC DNA]</scope>
    <source>
        <strain evidence="6">MX1 / ATCC 50154</strain>
    </source>
</reference>
<sequence>MARARAGRKAGSKTAGKGGSTASAIAVKSTKRTRKAVQPVPDDVDMSGDEAEATAEAGLSKRDRRNLKRVQFMRHFLAALNDTTMVSVNSSRKAAARHAKRNADPAALYLDPSKLVATRAGREHTLAVEAENMKQVMKHPTFANNGISAIRQHLQNTIRAQRAAAQESDQA</sequence>
<comment type="similarity">
    <text evidence="2">Belongs to the SLX9 family.</text>
</comment>
<evidence type="ECO:0000256" key="4">
    <source>
        <dbReference type="SAM" id="MobiDB-lite"/>
    </source>
</evidence>
<evidence type="ECO:0000256" key="1">
    <source>
        <dbReference type="ARBA" id="ARBA00004604"/>
    </source>
</evidence>
<keyword evidence="3" id="KW-0539">Nucleus</keyword>
<dbReference type="PANTHER" id="PTHR31109:SF2">
    <property type="entry name" value="RIBOSOME BIOGENESIS PROTEIN SLX9 HOMOLOG"/>
    <property type="match status" value="1"/>
</dbReference>
<feature type="compositionally biased region" description="Basic residues" evidence="4">
    <location>
        <begin position="1"/>
        <end position="11"/>
    </location>
</feature>
<dbReference type="GO" id="GO:0005730">
    <property type="term" value="C:nucleolus"/>
    <property type="evidence" value="ECO:0007669"/>
    <property type="project" value="UniProtKB-SubCell"/>
</dbReference>
<dbReference type="InParanoid" id="A9V8X0"/>
<evidence type="ECO:0000313" key="6">
    <source>
        <dbReference type="Proteomes" id="UP000001357"/>
    </source>
</evidence>
<evidence type="ECO:0008006" key="7">
    <source>
        <dbReference type="Google" id="ProtNLM"/>
    </source>
</evidence>
<evidence type="ECO:0000256" key="2">
    <source>
        <dbReference type="ARBA" id="ARBA00011022"/>
    </source>
</evidence>
<accession>A9V8X0</accession>
<feature type="compositionally biased region" description="Acidic residues" evidence="4">
    <location>
        <begin position="42"/>
        <end position="53"/>
    </location>
</feature>
<dbReference type="KEGG" id="mbr:MONBRDRAFT_11328"/>
<keyword evidence="6" id="KW-1185">Reference proteome</keyword>
<dbReference type="Proteomes" id="UP000001357">
    <property type="component" value="Unassembled WGS sequence"/>
</dbReference>
<dbReference type="InterPro" id="IPR028160">
    <property type="entry name" value="Slx9-like"/>
</dbReference>
<dbReference type="Pfam" id="PF15341">
    <property type="entry name" value="SLX9"/>
    <property type="match status" value="1"/>
</dbReference>
<dbReference type="GO" id="GO:0030686">
    <property type="term" value="C:90S preribosome"/>
    <property type="evidence" value="ECO:0007669"/>
    <property type="project" value="InterPro"/>
</dbReference>
<dbReference type="GO" id="GO:0000462">
    <property type="term" value="P:maturation of SSU-rRNA from tricistronic rRNA transcript (SSU-rRNA, 5.8S rRNA, LSU-rRNA)"/>
    <property type="evidence" value="ECO:0007669"/>
    <property type="project" value="InterPro"/>
</dbReference>
<dbReference type="EMBL" id="CH991569">
    <property type="protein sequence ID" value="EDQ85948.1"/>
    <property type="molecule type" value="Genomic_DNA"/>
</dbReference>
<dbReference type="GO" id="GO:0030688">
    <property type="term" value="C:preribosome, small subunit precursor"/>
    <property type="evidence" value="ECO:0007669"/>
    <property type="project" value="InterPro"/>
</dbReference>
<evidence type="ECO:0000256" key="3">
    <source>
        <dbReference type="ARBA" id="ARBA00023242"/>
    </source>
</evidence>
<comment type="subcellular location">
    <subcellularLocation>
        <location evidence="1">Nucleus</location>
        <location evidence="1">Nucleolus</location>
    </subcellularLocation>
</comment>
<dbReference type="GeneID" id="5894479"/>
<dbReference type="RefSeq" id="XP_001749142.1">
    <property type="nucleotide sequence ID" value="XM_001749090.1"/>
</dbReference>
<name>A9V8X0_MONBE</name>
<gene>
    <name evidence="5" type="ORF">MONBRDRAFT_11328</name>
</gene>
<proteinExistence type="inferred from homology"/>
<organism evidence="5 6">
    <name type="scientific">Monosiga brevicollis</name>
    <name type="common">Choanoflagellate</name>
    <dbReference type="NCBI Taxonomy" id="81824"/>
    <lineage>
        <taxon>Eukaryota</taxon>
        <taxon>Choanoflagellata</taxon>
        <taxon>Craspedida</taxon>
        <taxon>Salpingoecidae</taxon>
        <taxon>Monosiga</taxon>
    </lineage>
</organism>
<dbReference type="AlphaFoldDB" id="A9V8X0"/>
<evidence type="ECO:0000313" key="5">
    <source>
        <dbReference type="EMBL" id="EDQ85948.1"/>
    </source>
</evidence>
<feature type="region of interest" description="Disordered" evidence="4">
    <location>
        <begin position="1"/>
        <end position="60"/>
    </location>
</feature>
<dbReference type="PANTHER" id="PTHR31109">
    <property type="entry name" value="PROTEIN FAM207A"/>
    <property type="match status" value="1"/>
</dbReference>
<protein>
    <recommendedName>
        <fullName evidence="7">Ribosome biogenesis protein SLX9</fullName>
    </recommendedName>
</protein>